<dbReference type="EMBL" id="CYGV01000001">
    <property type="protein sequence ID" value="CUA66658.1"/>
    <property type="molecule type" value="Genomic_DNA"/>
</dbReference>
<evidence type="ECO:0000256" key="1">
    <source>
        <dbReference type="SAM" id="MobiDB-lite"/>
    </source>
</evidence>
<reference evidence="2 3" key="1">
    <citation type="submission" date="2015-07" db="EMBL/GenBank/DDBJ databases">
        <authorList>
            <person name="Noorani M."/>
        </authorList>
    </citation>
    <scope>NUCLEOTIDE SEQUENCE [LARGE SCALE GENOMIC DNA]</scope>
    <source>
        <strain evidence="2">BBA 69670</strain>
    </source>
</reference>
<dbReference type="AlphaFoldDB" id="A0A0K6FKH0"/>
<feature type="compositionally biased region" description="Basic residues" evidence="1">
    <location>
        <begin position="102"/>
        <end position="116"/>
    </location>
</feature>
<sequence length="427" mass="47532">MIAQLSNRLPVLELDTHPDITAALLTCIAAGYKHLIIRTPEEDIGRVKSLVTNTLSVLTAPLTQRIRAKEHHTPLSFLRNILISHSGHNPEHSFVSTIQGGHHTKSKSPVRSKHRAVSPISPPLSPSRPSSYPNAQTFEPVQTRHLTPNSQLRPVSLPPRRKPSAIRVPNALVVSHLEVAGRAVQQTFVDALKSRTIVIDSDADEYADTSVGIGRWNLPDDFLLVYVHSGGRHDRERSPIIKSLIDVFGYSMTLVLTDQDLSTHGGSQHHLMHSPALSREDIRNMIQTTKDKRLPLPLQVYTASLVSAARHHHQLDGTFLTLRTQRDFESLLKASAVVAHMLPAQRPYDTSTDYGPTAVDAAKLFMRVVTHRLRVRNGPHDEILAPLLWDEEDKQGTRSLPSLGLEQLEHSRRSICDIIIEDILTAV</sequence>
<dbReference type="Proteomes" id="UP000044841">
    <property type="component" value="Unassembled WGS sequence"/>
</dbReference>
<proteinExistence type="predicted"/>
<accession>A0A0K6FKH0</accession>
<name>A0A0K6FKH0_9AGAM</name>
<protein>
    <submittedName>
        <fullName evidence="2">Uncharacterized protein</fullName>
    </submittedName>
</protein>
<organism evidence="2 3">
    <name type="scientific">Rhizoctonia solani</name>
    <dbReference type="NCBI Taxonomy" id="456999"/>
    <lineage>
        <taxon>Eukaryota</taxon>
        <taxon>Fungi</taxon>
        <taxon>Dikarya</taxon>
        <taxon>Basidiomycota</taxon>
        <taxon>Agaricomycotina</taxon>
        <taxon>Agaricomycetes</taxon>
        <taxon>Cantharellales</taxon>
        <taxon>Ceratobasidiaceae</taxon>
        <taxon>Rhizoctonia</taxon>
    </lineage>
</organism>
<keyword evidence="3" id="KW-1185">Reference proteome</keyword>
<evidence type="ECO:0000313" key="3">
    <source>
        <dbReference type="Proteomes" id="UP000044841"/>
    </source>
</evidence>
<feature type="region of interest" description="Disordered" evidence="1">
    <location>
        <begin position="92"/>
        <end position="136"/>
    </location>
</feature>
<evidence type="ECO:0000313" key="2">
    <source>
        <dbReference type="EMBL" id="CUA66658.1"/>
    </source>
</evidence>
<gene>
    <name evidence="2" type="ORF">RSOLAG22IIIB_00099</name>
</gene>